<feature type="transmembrane region" description="Helical" evidence="1">
    <location>
        <begin position="29"/>
        <end position="49"/>
    </location>
</feature>
<evidence type="ECO:0000256" key="1">
    <source>
        <dbReference type="SAM" id="Phobius"/>
    </source>
</evidence>
<dbReference type="Proteomes" id="UP001143486">
    <property type="component" value="Unassembled WGS sequence"/>
</dbReference>
<dbReference type="Pfam" id="PF07330">
    <property type="entry name" value="DUF1467"/>
    <property type="match status" value="1"/>
</dbReference>
<evidence type="ECO:0000313" key="2">
    <source>
        <dbReference type="EMBL" id="GLK52372.1"/>
    </source>
</evidence>
<proteinExistence type="predicted"/>
<dbReference type="EMBL" id="BSFE01000004">
    <property type="protein sequence ID" value="GLK52372.1"/>
    <property type="molecule type" value="Genomic_DNA"/>
</dbReference>
<dbReference type="RefSeq" id="WP_271186740.1">
    <property type="nucleotide sequence ID" value="NZ_BSFE01000004.1"/>
</dbReference>
<keyword evidence="1" id="KW-1133">Transmembrane helix</keyword>
<keyword evidence="3" id="KW-1185">Reference proteome</keyword>
<reference evidence="2" key="2">
    <citation type="submission" date="2023-01" db="EMBL/GenBank/DDBJ databases">
        <authorList>
            <person name="Sun Q."/>
            <person name="Evtushenko L."/>
        </authorList>
    </citation>
    <scope>NUCLEOTIDE SEQUENCE</scope>
    <source>
        <strain evidence="2">VKM B-1513</strain>
    </source>
</reference>
<name>A0A9W6IMR4_9PROT</name>
<feature type="transmembrane region" description="Helical" evidence="1">
    <location>
        <begin position="80"/>
        <end position="97"/>
    </location>
</feature>
<sequence>MPRWAQYVLPGIALALWLSRFFIRDDGVGVVNGLVVFLIVWWLVFFMMLPIGVRSQEEAGDIVAGTEPGAPMAPDLIRKGWWCTIVTSGIWIIYYIINESGLVARYMPTDGSWG</sequence>
<accession>A0A9W6IMR4</accession>
<dbReference type="InterPro" id="IPR009935">
    <property type="entry name" value="DUF1467"/>
</dbReference>
<protein>
    <recommendedName>
        <fullName evidence="4">DUF1467 family protein</fullName>
    </recommendedName>
</protein>
<evidence type="ECO:0008006" key="4">
    <source>
        <dbReference type="Google" id="ProtNLM"/>
    </source>
</evidence>
<keyword evidence="1" id="KW-0812">Transmembrane</keyword>
<reference evidence="2" key="1">
    <citation type="journal article" date="2014" name="Int. J. Syst. Evol. Microbiol.">
        <title>Complete genome sequence of Corynebacterium casei LMG S-19264T (=DSM 44701T), isolated from a smear-ripened cheese.</title>
        <authorList>
            <consortium name="US DOE Joint Genome Institute (JGI-PGF)"/>
            <person name="Walter F."/>
            <person name="Albersmeier A."/>
            <person name="Kalinowski J."/>
            <person name="Ruckert C."/>
        </authorList>
    </citation>
    <scope>NUCLEOTIDE SEQUENCE</scope>
    <source>
        <strain evidence="2">VKM B-1513</strain>
    </source>
</reference>
<feature type="transmembrane region" description="Helical" evidence="1">
    <location>
        <begin position="7"/>
        <end position="23"/>
    </location>
</feature>
<gene>
    <name evidence="2" type="ORF">GCM10017621_18800</name>
</gene>
<dbReference type="AlphaFoldDB" id="A0A9W6IMR4"/>
<evidence type="ECO:0000313" key="3">
    <source>
        <dbReference type="Proteomes" id="UP001143486"/>
    </source>
</evidence>
<keyword evidence="1" id="KW-0472">Membrane</keyword>
<organism evidence="2 3">
    <name type="scientific">Maricaulis virginensis</name>
    <dbReference type="NCBI Taxonomy" id="144022"/>
    <lineage>
        <taxon>Bacteria</taxon>
        <taxon>Pseudomonadati</taxon>
        <taxon>Pseudomonadota</taxon>
        <taxon>Alphaproteobacteria</taxon>
        <taxon>Maricaulales</taxon>
        <taxon>Maricaulaceae</taxon>
        <taxon>Maricaulis</taxon>
    </lineage>
</organism>
<comment type="caution">
    <text evidence="2">The sequence shown here is derived from an EMBL/GenBank/DDBJ whole genome shotgun (WGS) entry which is preliminary data.</text>
</comment>